<evidence type="ECO:0000256" key="1">
    <source>
        <dbReference type="SAM" id="MobiDB-lite"/>
    </source>
</evidence>
<sequence length="134" mass="15320">MEAKTFTKILAKRLESFIHQFIHRSQSGFLKERLTRESIHIFCHITKKVCLSVTGLVNPLKFPQDEGRRRGAPEALLKELRCWDGMKDGVHVEREDCSVNEDADGLNEEDGYPEATEERRAGTEDKGETAERCT</sequence>
<evidence type="ECO:0000313" key="2">
    <source>
        <dbReference type="EMBL" id="KAJ1186857.1"/>
    </source>
</evidence>
<proteinExistence type="predicted"/>
<organism evidence="2 3">
    <name type="scientific">Pleurodeles waltl</name>
    <name type="common">Iberian ribbed newt</name>
    <dbReference type="NCBI Taxonomy" id="8319"/>
    <lineage>
        <taxon>Eukaryota</taxon>
        <taxon>Metazoa</taxon>
        <taxon>Chordata</taxon>
        <taxon>Craniata</taxon>
        <taxon>Vertebrata</taxon>
        <taxon>Euteleostomi</taxon>
        <taxon>Amphibia</taxon>
        <taxon>Batrachia</taxon>
        <taxon>Caudata</taxon>
        <taxon>Salamandroidea</taxon>
        <taxon>Salamandridae</taxon>
        <taxon>Pleurodelinae</taxon>
        <taxon>Pleurodeles</taxon>
    </lineage>
</organism>
<feature type="compositionally biased region" description="Basic and acidic residues" evidence="1">
    <location>
        <begin position="116"/>
        <end position="134"/>
    </location>
</feature>
<accession>A0AAV7UGV3</accession>
<gene>
    <name evidence="2" type="ORF">NDU88_003637</name>
</gene>
<dbReference type="EMBL" id="JANPWB010000005">
    <property type="protein sequence ID" value="KAJ1186857.1"/>
    <property type="molecule type" value="Genomic_DNA"/>
</dbReference>
<reference evidence="2" key="1">
    <citation type="journal article" date="2022" name="bioRxiv">
        <title>Sequencing and chromosome-scale assembly of the giantPleurodeles waltlgenome.</title>
        <authorList>
            <person name="Brown T."/>
            <person name="Elewa A."/>
            <person name="Iarovenko S."/>
            <person name="Subramanian E."/>
            <person name="Araus A.J."/>
            <person name="Petzold A."/>
            <person name="Susuki M."/>
            <person name="Suzuki K.-i.T."/>
            <person name="Hayashi T."/>
            <person name="Toyoda A."/>
            <person name="Oliveira C."/>
            <person name="Osipova E."/>
            <person name="Leigh N.D."/>
            <person name="Simon A."/>
            <person name="Yun M.H."/>
        </authorList>
    </citation>
    <scope>NUCLEOTIDE SEQUENCE</scope>
    <source>
        <strain evidence="2">20211129_DDA</strain>
        <tissue evidence="2">Liver</tissue>
    </source>
</reference>
<feature type="compositionally biased region" description="Acidic residues" evidence="1">
    <location>
        <begin position="98"/>
        <end position="112"/>
    </location>
</feature>
<dbReference type="Proteomes" id="UP001066276">
    <property type="component" value="Chromosome 3_1"/>
</dbReference>
<comment type="caution">
    <text evidence="2">The sequence shown here is derived from an EMBL/GenBank/DDBJ whole genome shotgun (WGS) entry which is preliminary data.</text>
</comment>
<feature type="region of interest" description="Disordered" evidence="1">
    <location>
        <begin position="97"/>
        <end position="134"/>
    </location>
</feature>
<protein>
    <recommendedName>
        <fullName evidence="4">Reverse transcriptase domain-containing protein</fullName>
    </recommendedName>
</protein>
<keyword evidence="3" id="KW-1185">Reference proteome</keyword>
<evidence type="ECO:0008006" key="4">
    <source>
        <dbReference type="Google" id="ProtNLM"/>
    </source>
</evidence>
<dbReference type="AlphaFoldDB" id="A0AAV7UGV3"/>
<evidence type="ECO:0000313" key="3">
    <source>
        <dbReference type="Proteomes" id="UP001066276"/>
    </source>
</evidence>
<name>A0AAV7UGV3_PLEWA</name>